<dbReference type="RefSeq" id="XP_028471946.1">
    <property type="nucleotide sequence ID" value="XM_028620730.1"/>
</dbReference>
<dbReference type="EMBL" id="RSCE01000020">
    <property type="protein sequence ID" value="RSH76799.1"/>
    <property type="molecule type" value="Genomic_DNA"/>
</dbReference>
<name>A0A427XD33_9TREE</name>
<accession>A0A427XD33</accession>
<evidence type="ECO:0000313" key="2">
    <source>
        <dbReference type="Proteomes" id="UP000279236"/>
    </source>
</evidence>
<keyword evidence="2" id="KW-1185">Reference proteome</keyword>
<dbReference type="AlphaFoldDB" id="A0A427XD33"/>
<organism evidence="1 2">
    <name type="scientific">Apiotrichum porosum</name>
    <dbReference type="NCBI Taxonomy" id="105984"/>
    <lineage>
        <taxon>Eukaryota</taxon>
        <taxon>Fungi</taxon>
        <taxon>Dikarya</taxon>
        <taxon>Basidiomycota</taxon>
        <taxon>Agaricomycotina</taxon>
        <taxon>Tremellomycetes</taxon>
        <taxon>Trichosporonales</taxon>
        <taxon>Trichosporonaceae</taxon>
        <taxon>Apiotrichum</taxon>
    </lineage>
</organism>
<dbReference type="Proteomes" id="UP000279236">
    <property type="component" value="Unassembled WGS sequence"/>
</dbReference>
<comment type="caution">
    <text evidence="1">The sequence shown here is derived from an EMBL/GenBank/DDBJ whole genome shotgun (WGS) entry which is preliminary data.</text>
</comment>
<proteinExistence type="predicted"/>
<sequence>MPLVPRTDGKPSLDANAFPHLMDLIVSYAPRHALLALRGTSKTYCDSAHKLIFRHVVVTHSDKGNWQEWQHGILKVVAPGGSRLPGLQSVVRDGVWVKRLQTYTVIADLLEYQYYSDWLTAGLKNVPLTRRHHIVLPNFYDLHFRPFSRETHAPDAKVSLEFVTLTNQYGWSNAPRQRVWPDQGFTHFSSARTNVVTIRYDPRHPRIGLCEYHLQMSFRSSRNLWYTHSRVKHVVVIFMPTEQGDGPPAYVPEGACQDDRRGIDGVTCDYGFLQPLLSWLVYFVEYTRGLTLDLVGVTEIQRESMNLPRDTTAAEIRRIVLDSVLAAHHTRHLGTGDRYLLDVDWDFAQNQPQATGTLRFYTLDEYRHKLGHDRFTLYTQDPSSRSPNPATVTVVDDRGLVVTSLSADEYATLRVINPNVPVMVTTRGSQEYQCTTKHHLAQVEQAQYCAANGLDPRVARRTGRVHKRRKIVGQNITTCHD</sequence>
<dbReference type="GeneID" id="39589738"/>
<reference evidence="1 2" key="1">
    <citation type="submission" date="2018-11" db="EMBL/GenBank/DDBJ databases">
        <title>Genome sequence of Apiotrichum porosum DSM 27194.</title>
        <authorList>
            <person name="Aliyu H."/>
            <person name="Gorte O."/>
            <person name="Ochsenreither K."/>
        </authorList>
    </citation>
    <scope>NUCLEOTIDE SEQUENCE [LARGE SCALE GENOMIC DNA]</scope>
    <source>
        <strain evidence="1 2">DSM 27194</strain>
    </source>
</reference>
<gene>
    <name evidence="1" type="ORF">EHS24_005195</name>
</gene>
<evidence type="ECO:0000313" key="1">
    <source>
        <dbReference type="EMBL" id="RSH76799.1"/>
    </source>
</evidence>
<protein>
    <submittedName>
        <fullName evidence="1">Uncharacterized protein</fullName>
    </submittedName>
</protein>